<dbReference type="KEGG" id="psco:LY89DRAFT_682416"/>
<gene>
    <name evidence="1" type="ORF">LY89DRAFT_682416</name>
</gene>
<evidence type="ECO:0000313" key="2">
    <source>
        <dbReference type="Proteomes" id="UP000070700"/>
    </source>
</evidence>
<accession>A0A194XKV3</accession>
<dbReference type="EMBL" id="KQ947409">
    <property type="protein sequence ID" value="KUJ20724.1"/>
    <property type="molecule type" value="Genomic_DNA"/>
</dbReference>
<dbReference type="GeneID" id="28824233"/>
<name>A0A194XKV3_MOLSC</name>
<reference evidence="1 2" key="1">
    <citation type="submission" date="2015-10" db="EMBL/GenBank/DDBJ databases">
        <title>Full genome of DAOMC 229536 Phialocephala scopiformis, a fungal endophyte of spruce producing the potent anti-insectan compound rugulosin.</title>
        <authorList>
            <consortium name="DOE Joint Genome Institute"/>
            <person name="Walker A.K."/>
            <person name="Frasz S.L."/>
            <person name="Seifert K.A."/>
            <person name="Miller J.D."/>
            <person name="Mondo S.J."/>
            <person name="Labutti K."/>
            <person name="Lipzen A."/>
            <person name="Dockter R."/>
            <person name="Kennedy M."/>
            <person name="Grigoriev I.V."/>
            <person name="Spatafora J.W."/>
        </authorList>
    </citation>
    <scope>NUCLEOTIDE SEQUENCE [LARGE SCALE GENOMIC DNA]</scope>
    <source>
        <strain evidence="1 2">CBS 120377</strain>
    </source>
</reference>
<dbReference type="Proteomes" id="UP000070700">
    <property type="component" value="Unassembled WGS sequence"/>
</dbReference>
<sequence>MYYLNPCMYVVNSLLTFEMFDIKVVCVEAEYAVFDTPGNQSCAHLSRYMSSEGSRTFLKT</sequence>
<evidence type="ECO:0000313" key="1">
    <source>
        <dbReference type="EMBL" id="KUJ20724.1"/>
    </source>
</evidence>
<organism evidence="1 2">
    <name type="scientific">Mollisia scopiformis</name>
    <name type="common">Conifer needle endophyte fungus</name>
    <name type="synonym">Phialocephala scopiformis</name>
    <dbReference type="NCBI Taxonomy" id="149040"/>
    <lineage>
        <taxon>Eukaryota</taxon>
        <taxon>Fungi</taxon>
        <taxon>Dikarya</taxon>
        <taxon>Ascomycota</taxon>
        <taxon>Pezizomycotina</taxon>
        <taxon>Leotiomycetes</taxon>
        <taxon>Helotiales</taxon>
        <taxon>Mollisiaceae</taxon>
        <taxon>Mollisia</taxon>
    </lineage>
</organism>
<dbReference type="RefSeq" id="XP_018075079.1">
    <property type="nucleotide sequence ID" value="XM_018214507.1"/>
</dbReference>
<proteinExistence type="predicted"/>
<dbReference type="InParanoid" id="A0A194XKV3"/>
<dbReference type="AlphaFoldDB" id="A0A194XKV3"/>
<protein>
    <submittedName>
        <fullName evidence="1">Uncharacterized protein</fullName>
    </submittedName>
</protein>
<keyword evidence="2" id="KW-1185">Reference proteome</keyword>